<gene>
    <name evidence="2" type="ORF">CASFOL_005274</name>
</gene>
<feature type="region of interest" description="Disordered" evidence="1">
    <location>
        <begin position="1"/>
        <end position="168"/>
    </location>
</feature>
<comment type="caution">
    <text evidence="2">The sequence shown here is derived from an EMBL/GenBank/DDBJ whole genome shotgun (WGS) entry which is preliminary data.</text>
</comment>
<feature type="compositionally biased region" description="Polar residues" evidence="1">
    <location>
        <begin position="196"/>
        <end position="210"/>
    </location>
</feature>
<evidence type="ECO:0000313" key="2">
    <source>
        <dbReference type="EMBL" id="KAL3648871.1"/>
    </source>
</evidence>
<feature type="compositionally biased region" description="Polar residues" evidence="1">
    <location>
        <begin position="8"/>
        <end position="18"/>
    </location>
</feature>
<proteinExistence type="predicted"/>
<accession>A0ABD3E423</accession>
<evidence type="ECO:0000256" key="1">
    <source>
        <dbReference type="SAM" id="MobiDB-lite"/>
    </source>
</evidence>
<evidence type="ECO:0000313" key="3">
    <source>
        <dbReference type="Proteomes" id="UP001632038"/>
    </source>
</evidence>
<sequence>MGCGESKQAVSTENTLIKSKSKAKKSENINNLPVEKPTTNDDDDDDPNVNNANAGENVKENEKIPLMEKENDHSIKKDDEKEKQVLDHGDNQESGPKKPADKPVSVVEENIKGDSKNDELKGGENENVTHENETIESIVSDGKSDYYSSYPKGHVSEGNTEENDADDKLYKKEEVLKVEEVKVLSRPTDEPKPSENETANAASTTEVKAN</sequence>
<reference evidence="3" key="1">
    <citation type="journal article" date="2024" name="IScience">
        <title>Strigolactones Initiate the Formation of Haustorium-like Structures in Castilleja.</title>
        <authorList>
            <person name="Buerger M."/>
            <person name="Peterson D."/>
            <person name="Chory J."/>
        </authorList>
    </citation>
    <scope>NUCLEOTIDE SEQUENCE [LARGE SCALE GENOMIC DNA]</scope>
</reference>
<feature type="region of interest" description="Disordered" evidence="1">
    <location>
        <begin position="181"/>
        <end position="210"/>
    </location>
</feature>
<protein>
    <submittedName>
        <fullName evidence="2">Uncharacterized protein</fullName>
    </submittedName>
</protein>
<feature type="compositionally biased region" description="Basic and acidic residues" evidence="1">
    <location>
        <begin position="181"/>
        <end position="195"/>
    </location>
</feature>
<feature type="compositionally biased region" description="Basic and acidic residues" evidence="1">
    <location>
        <begin position="57"/>
        <end position="101"/>
    </location>
</feature>
<keyword evidence="3" id="KW-1185">Reference proteome</keyword>
<dbReference type="Proteomes" id="UP001632038">
    <property type="component" value="Unassembled WGS sequence"/>
</dbReference>
<name>A0ABD3E423_9LAMI</name>
<dbReference type="EMBL" id="JAVIJP010000007">
    <property type="protein sequence ID" value="KAL3648871.1"/>
    <property type="molecule type" value="Genomic_DNA"/>
</dbReference>
<organism evidence="2 3">
    <name type="scientific">Castilleja foliolosa</name>
    <dbReference type="NCBI Taxonomy" id="1961234"/>
    <lineage>
        <taxon>Eukaryota</taxon>
        <taxon>Viridiplantae</taxon>
        <taxon>Streptophyta</taxon>
        <taxon>Embryophyta</taxon>
        <taxon>Tracheophyta</taxon>
        <taxon>Spermatophyta</taxon>
        <taxon>Magnoliopsida</taxon>
        <taxon>eudicotyledons</taxon>
        <taxon>Gunneridae</taxon>
        <taxon>Pentapetalae</taxon>
        <taxon>asterids</taxon>
        <taxon>lamiids</taxon>
        <taxon>Lamiales</taxon>
        <taxon>Orobanchaceae</taxon>
        <taxon>Pedicularideae</taxon>
        <taxon>Castillejinae</taxon>
        <taxon>Castilleja</taxon>
    </lineage>
</organism>
<feature type="compositionally biased region" description="Basic and acidic residues" evidence="1">
    <location>
        <begin position="109"/>
        <end position="133"/>
    </location>
</feature>
<dbReference type="AlphaFoldDB" id="A0ABD3E423"/>